<dbReference type="EMBL" id="BSEC01000002">
    <property type="protein sequence ID" value="GLI95192.1"/>
    <property type="molecule type" value="Genomic_DNA"/>
</dbReference>
<organism evidence="1 2">
    <name type="scientific">Methylocystis echinoides</name>
    <dbReference type="NCBI Taxonomy" id="29468"/>
    <lineage>
        <taxon>Bacteria</taxon>
        <taxon>Pseudomonadati</taxon>
        <taxon>Pseudomonadota</taxon>
        <taxon>Alphaproteobacteria</taxon>
        <taxon>Hyphomicrobiales</taxon>
        <taxon>Methylocystaceae</taxon>
        <taxon>Methylocystis</taxon>
    </lineage>
</organism>
<protein>
    <submittedName>
        <fullName evidence="1">Uncharacterized protein</fullName>
    </submittedName>
</protein>
<reference evidence="1" key="1">
    <citation type="journal article" date="2023" name="Int. J. Syst. Evol. Microbiol.">
        <title>Methylocystis iwaonis sp. nov., a type II methane-oxidizing bacterium from surface soil of a rice paddy field in Japan, and emended description of the genus Methylocystis (ex Whittenbury et al. 1970) Bowman et al. 1993.</title>
        <authorList>
            <person name="Kaise H."/>
            <person name="Sawadogo J.B."/>
            <person name="Alam M.S."/>
            <person name="Ueno C."/>
            <person name="Dianou D."/>
            <person name="Shinjo R."/>
            <person name="Asakawa S."/>
        </authorList>
    </citation>
    <scope>NUCLEOTIDE SEQUENCE</scope>
    <source>
        <strain evidence="1">LMG27198</strain>
    </source>
</reference>
<dbReference type="AlphaFoldDB" id="A0A9W6GY77"/>
<keyword evidence="2" id="KW-1185">Reference proteome</keyword>
<sequence length="106" mass="11710">MAITKSFKELVQQRVANEPVFAEALLREGIDTMLAGDIDTGKAILRDYIKATVGFEKLGEATHTPPKSLIRMFSPRGNPQARNLFGVIGYLQKEAGVEFHVAPRPQ</sequence>
<name>A0A9W6GY77_9HYPH</name>
<gene>
    <name evidence="1" type="ORF">LMG27198_41840</name>
</gene>
<proteinExistence type="predicted"/>
<evidence type="ECO:0000313" key="1">
    <source>
        <dbReference type="EMBL" id="GLI95192.1"/>
    </source>
</evidence>
<dbReference type="Proteomes" id="UP001144323">
    <property type="component" value="Unassembled WGS sequence"/>
</dbReference>
<evidence type="ECO:0000313" key="2">
    <source>
        <dbReference type="Proteomes" id="UP001144323"/>
    </source>
</evidence>
<accession>A0A9W6GY77</accession>
<comment type="caution">
    <text evidence="1">The sequence shown here is derived from an EMBL/GenBank/DDBJ whole genome shotgun (WGS) entry which is preliminary data.</text>
</comment>